<evidence type="ECO:0000256" key="12">
    <source>
        <dbReference type="ARBA" id="ARBA00023186"/>
    </source>
</evidence>
<keyword evidence="10" id="KW-0342">GTP-binding</keyword>
<dbReference type="STRING" id="1054147.F4Q2G2"/>
<evidence type="ECO:0000256" key="13">
    <source>
        <dbReference type="ARBA" id="ARBA00023288"/>
    </source>
</evidence>
<dbReference type="Gene3D" id="3.30.260.10">
    <property type="entry name" value="TCP-1-like chaperonin intermediate domain"/>
    <property type="match status" value="2"/>
</dbReference>
<dbReference type="SUPFAM" id="SSF48592">
    <property type="entry name" value="GroEL equatorial domain-like"/>
    <property type="match status" value="1"/>
</dbReference>
<keyword evidence="9" id="KW-0067">ATP-binding</keyword>
<keyword evidence="12" id="KW-0143">Chaperone</keyword>
<gene>
    <name evidence="18" type="ORF">DFA_07619</name>
</gene>
<evidence type="ECO:0000256" key="10">
    <source>
        <dbReference type="ARBA" id="ARBA00023134"/>
    </source>
</evidence>
<comment type="similarity">
    <text evidence="3">Belongs to the small GTPase superfamily. Ras family.</text>
</comment>
<dbReference type="EMBL" id="GL883021">
    <property type="protein sequence ID" value="EGG16641.1"/>
    <property type="molecule type" value="Genomic_DNA"/>
</dbReference>
<accession>F4Q2G2</accession>
<dbReference type="InterPro" id="IPR027410">
    <property type="entry name" value="TCP-1-like_intermed_sf"/>
</dbReference>
<dbReference type="GeneID" id="14869300"/>
<dbReference type="SUPFAM" id="SSF52029">
    <property type="entry name" value="GroEL apical domain-like"/>
    <property type="match status" value="1"/>
</dbReference>
<dbReference type="InterPro" id="IPR027409">
    <property type="entry name" value="GroEL-like_apical_dom_sf"/>
</dbReference>
<dbReference type="Gene3D" id="1.10.560.10">
    <property type="entry name" value="GroEL-like equatorial domain"/>
    <property type="match status" value="2"/>
</dbReference>
<reference evidence="19" key="1">
    <citation type="journal article" date="2011" name="Genome Res.">
        <title>Phylogeny-wide analysis of social amoeba genomes highlights ancient origins for complex intercellular communication.</title>
        <authorList>
            <person name="Heidel A.J."/>
            <person name="Lawal H.M."/>
            <person name="Felder M."/>
            <person name="Schilde C."/>
            <person name="Helps N.R."/>
            <person name="Tunggal B."/>
            <person name="Rivero F."/>
            <person name="John U."/>
            <person name="Schleicher M."/>
            <person name="Eichinger L."/>
            <person name="Platzer M."/>
            <person name="Noegel A.A."/>
            <person name="Schaap P."/>
            <person name="Gloeckner G."/>
        </authorList>
    </citation>
    <scope>NUCLEOTIDE SEQUENCE [LARGE SCALE GENOMIC DNA]</scope>
    <source>
        <strain evidence="19">SH3</strain>
    </source>
</reference>
<evidence type="ECO:0000256" key="6">
    <source>
        <dbReference type="ARBA" id="ARBA00022481"/>
    </source>
</evidence>
<dbReference type="KEGG" id="dfa:DFA_07619"/>
<dbReference type="Gene3D" id="3.40.50.300">
    <property type="entry name" value="P-loop containing nucleotide triphosphate hydrolases"/>
    <property type="match status" value="1"/>
</dbReference>
<dbReference type="CDD" id="cd00309">
    <property type="entry name" value="chaperonin_type_I_II"/>
    <property type="match status" value="1"/>
</dbReference>
<dbReference type="AlphaFoldDB" id="F4Q2G2"/>
<keyword evidence="6" id="KW-0488">Methylation</keyword>
<evidence type="ECO:0000256" key="14">
    <source>
        <dbReference type="ARBA" id="ARBA00023289"/>
    </source>
</evidence>
<keyword evidence="14" id="KW-0636">Prenylation</keyword>
<evidence type="ECO:0000256" key="2">
    <source>
        <dbReference type="ARBA" id="ARBA00008020"/>
    </source>
</evidence>
<dbReference type="FunFam" id="3.40.50.300:FF:000080">
    <property type="entry name" value="Ras-like GTPase Ras1"/>
    <property type="match status" value="1"/>
</dbReference>
<dbReference type="InterPro" id="IPR002423">
    <property type="entry name" value="Cpn60/GroEL/TCP-1"/>
</dbReference>
<keyword evidence="8" id="KW-0378">Hydrolase</keyword>
<evidence type="ECO:0000313" key="18">
    <source>
        <dbReference type="EMBL" id="EGG16641.1"/>
    </source>
</evidence>
<comment type="catalytic activity">
    <reaction evidence="17">
        <text>GTP + H2O = GDP + phosphate + H(+)</text>
        <dbReference type="Rhea" id="RHEA:19669"/>
        <dbReference type="ChEBI" id="CHEBI:15377"/>
        <dbReference type="ChEBI" id="CHEBI:15378"/>
        <dbReference type="ChEBI" id="CHEBI:37565"/>
        <dbReference type="ChEBI" id="CHEBI:43474"/>
        <dbReference type="ChEBI" id="CHEBI:58189"/>
        <dbReference type="EC" id="3.6.5.2"/>
    </reaction>
</comment>
<dbReference type="OMA" id="SMDDQNG"/>
<dbReference type="CDD" id="cd04138">
    <property type="entry name" value="H_N_K_Ras_like"/>
    <property type="match status" value="1"/>
</dbReference>
<proteinExistence type="inferred from homology"/>
<evidence type="ECO:0000256" key="4">
    <source>
        <dbReference type="ARBA" id="ARBA00011984"/>
    </source>
</evidence>
<dbReference type="SMART" id="SM00174">
    <property type="entry name" value="RHO"/>
    <property type="match status" value="1"/>
</dbReference>
<keyword evidence="13" id="KW-0449">Lipoprotein</keyword>
<dbReference type="EC" id="3.6.5.2" evidence="4"/>
<keyword evidence="5" id="KW-1003">Cell membrane</keyword>
<evidence type="ECO:0000256" key="9">
    <source>
        <dbReference type="ARBA" id="ARBA00022840"/>
    </source>
</evidence>
<evidence type="ECO:0000256" key="1">
    <source>
        <dbReference type="ARBA" id="ARBA00004342"/>
    </source>
</evidence>
<evidence type="ECO:0000313" key="19">
    <source>
        <dbReference type="Proteomes" id="UP000007797"/>
    </source>
</evidence>
<dbReference type="Pfam" id="PF00071">
    <property type="entry name" value="Ras"/>
    <property type="match status" value="1"/>
</dbReference>
<dbReference type="PANTHER" id="PTHR11353">
    <property type="entry name" value="CHAPERONIN"/>
    <property type="match status" value="1"/>
</dbReference>
<keyword evidence="19" id="KW-1185">Reference proteome</keyword>
<dbReference type="PROSITE" id="PS51420">
    <property type="entry name" value="RHO"/>
    <property type="match status" value="1"/>
</dbReference>
<evidence type="ECO:0000256" key="7">
    <source>
        <dbReference type="ARBA" id="ARBA00022741"/>
    </source>
</evidence>
<evidence type="ECO:0000256" key="8">
    <source>
        <dbReference type="ARBA" id="ARBA00022801"/>
    </source>
</evidence>
<comment type="function">
    <text evidence="16">Ras proteins bind GDP/GTP and possess intrinsic GTPase activity.</text>
</comment>
<dbReference type="Pfam" id="PF00118">
    <property type="entry name" value="Cpn60_TCP1"/>
    <property type="match status" value="2"/>
</dbReference>
<dbReference type="GO" id="GO:0005524">
    <property type="term" value="F:ATP binding"/>
    <property type="evidence" value="ECO:0007669"/>
    <property type="project" value="UniProtKB-KW"/>
</dbReference>
<dbReference type="Proteomes" id="UP000007797">
    <property type="component" value="Unassembled WGS sequence"/>
</dbReference>
<dbReference type="NCBIfam" id="TIGR00231">
    <property type="entry name" value="small_GTP"/>
    <property type="match status" value="1"/>
</dbReference>
<name>F4Q2G2_CACFS</name>
<evidence type="ECO:0000256" key="5">
    <source>
        <dbReference type="ARBA" id="ARBA00022475"/>
    </source>
</evidence>
<dbReference type="SUPFAM" id="SSF52540">
    <property type="entry name" value="P-loop containing nucleoside triphosphate hydrolases"/>
    <property type="match status" value="1"/>
</dbReference>
<dbReference type="RefSeq" id="XP_004355115.1">
    <property type="nucleotide sequence ID" value="XM_004355063.1"/>
</dbReference>
<dbReference type="SUPFAM" id="SSF54849">
    <property type="entry name" value="GroEL-intermediate domain like"/>
    <property type="match status" value="1"/>
</dbReference>
<dbReference type="PROSITE" id="PS51419">
    <property type="entry name" value="RAB"/>
    <property type="match status" value="1"/>
</dbReference>
<protein>
    <recommendedName>
        <fullName evidence="4">small monomeric GTPase</fullName>
        <ecNumber evidence="4">3.6.5.2</ecNumber>
    </recommendedName>
</protein>
<dbReference type="GO" id="GO:0005525">
    <property type="term" value="F:GTP binding"/>
    <property type="evidence" value="ECO:0007669"/>
    <property type="project" value="UniProtKB-KW"/>
</dbReference>
<dbReference type="InterPro" id="IPR001806">
    <property type="entry name" value="Small_GTPase"/>
</dbReference>
<dbReference type="Gene3D" id="3.50.7.10">
    <property type="entry name" value="GroEL"/>
    <property type="match status" value="1"/>
</dbReference>
<keyword evidence="7" id="KW-0547">Nucleotide-binding</keyword>
<dbReference type="SMART" id="SM00173">
    <property type="entry name" value="RAS"/>
    <property type="match status" value="1"/>
</dbReference>
<comment type="similarity">
    <text evidence="2">Belongs to the TCP-1 chaperonin family.</text>
</comment>
<comment type="subcellular location">
    <subcellularLocation>
        <location evidence="1">Cell membrane</location>
        <topology evidence="1">Lipid-anchor</topology>
        <orientation evidence="1">Cytoplasmic side</orientation>
    </subcellularLocation>
</comment>
<dbReference type="InterPro" id="IPR017998">
    <property type="entry name" value="Chaperone_TCP-1"/>
</dbReference>
<sequence length="709" mass="78263">MSKLLKLVIVGDGGVGKSALTIQLTQNQFIAEYDPTIENSYRKQVIIDEDVYMLDILDTAGQEEYSAMRDQYIRSGRGFLIVYSIGSRPSFEAVTSFRDQILRVKDLSTYPMVIVGNKVDLPDKERKVSTLEGKELSKSFGAPFLESSAKSRLNVEEAFFTLVREIKKWSANPENEEQPPTKKKSSCLAVGDVMSSLLGPKSRDKLLVNQYGEIIVTNDGITLLNSINVEHPACRMMVELSKSMDDQNGDGTTSVVILASLLLRKALKLFEGKYYNTNTLGTSTTTIGRISPMRIIKGFMMASKVAIDTINRLSIPFDLKSDIAKRYMLETANTTLNSKLLSHLYPTLASLAVDSIAMAASSLGSGSNNNNNNRTLTVSMIRVLSIQGASINDSFVTNDRDQSFGDEYSLRTIVDQQESQIKSMVVLLKRLGVTMLFIQDQSSSGDISISNMALSYFEKAKITVISPLSKEIIDGICEELNIISFSDIQELKSVSASSRLVQFESCQYDTIHHNNSNGSTQLLFLKNRQSIPDNGNNNNNNNNTLVALPTIILRGTSAIELEETERALHDALCVLCNLTRRPIVVPGGGACEIASSVDIIHSIDQKRQTSIGGGICTDIEYTSMLAFSEALEEIPVVLCKNAGADLLLVERLKVLHRQQIKENQKCFMGLDLVSKLDINNDQEEEEQIICDMINSGILETLSNKLSQIT</sequence>
<keyword evidence="11" id="KW-0472">Membrane</keyword>
<dbReference type="InterPro" id="IPR027417">
    <property type="entry name" value="P-loop_NTPase"/>
</dbReference>
<dbReference type="GO" id="GO:0003925">
    <property type="term" value="F:G protein activity"/>
    <property type="evidence" value="ECO:0007669"/>
    <property type="project" value="UniProtKB-EC"/>
</dbReference>
<dbReference type="SMART" id="SM00176">
    <property type="entry name" value="RAN"/>
    <property type="match status" value="1"/>
</dbReference>
<organism evidence="18 19">
    <name type="scientific">Cavenderia fasciculata</name>
    <name type="common">Slime mold</name>
    <name type="synonym">Dictyostelium fasciculatum</name>
    <dbReference type="NCBI Taxonomy" id="261658"/>
    <lineage>
        <taxon>Eukaryota</taxon>
        <taxon>Amoebozoa</taxon>
        <taxon>Evosea</taxon>
        <taxon>Eumycetozoa</taxon>
        <taxon>Dictyostelia</taxon>
        <taxon>Acytosteliales</taxon>
        <taxon>Cavenderiaceae</taxon>
        <taxon>Cavenderia</taxon>
    </lineage>
</organism>
<dbReference type="GO" id="GO:0140662">
    <property type="term" value="F:ATP-dependent protein folding chaperone"/>
    <property type="evidence" value="ECO:0007669"/>
    <property type="project" value="InterPro"/>
</dbReference>
<dbReference type="InterPro" id="IPR005225">
    <property type="entry name" value="Small_GTP-bd"/>
</dbReference>
<evidence type="ECO:0000256" key="11">
    <source>
        <dbReference type="ARBA" id="ARBA00023136"/>
    </source>
</evidence>
<dbReference type="InterPro" id="IPR027413">
    <property type="entry name" value="GROEL-like_equatorial_sf"/>
</dbReference>
<dbReference type="PRINTS" id="PR00449">
    <property type="entry name" value="RASTRNSFRMNG"/>
</dbReference>
<comment type="function">
    <text evidence="15">Molecular chaperone; assists the folding of proteins upon ATP hydrolysis. Known to play a role, in vitro, in the folding of actin and tubulin.</text>
</comment>
<evidence type="ECO:0000256" key="3">
    <source>
        <dbReference type="ARBA" id="ARBA00008344"/>
    </source>
</evidence>
<evidence type="ECO:0000256" key="17">
    <source>
        <dbReference type="ARBA" id="ARBA00048098"/>
    </source>
</evidence>
<evidence type="ECO:0000256" key="15">
    <source>
        <dbReference type="ARBA" id="ARBA00024677"/>
    </source>
</evidence>
<dbReference type="OrthoDB" id="5976022at2759"/>
<dbReference type="GO" id="GO:0005886">
    <property type="term" value="C:plasma membrane"/>
    <property type="evidence" value="ECO:0007669"/>
    <property type="project" value="UniProtKB-SubCell"/>
</dbReference>
<evidence type="ECO:0000256" key="16">
    <source>
        <dbReference type="ARBA" id="ARBA00037188"/>
    </source>
</evidence>
<dbReference type="PROSITE" id="PS51421">
    <property type="entry name" value="RAS"/>
    <property type="match status" value="1"/>
</dbReference>
<dbReference type="SMART" id="SM00175">
    <property type="entry name" value="RAB"/>
    <property type="match status" value="1"/>
</dbReference>